<keyword evidence="9" id="KW-1185">Reference proteome</keyword>
<proteinExistence type="inferred from homology"/>
<dbReference type="GO" id="GO:0004029">
    <property type="term" value="F:aldehyde dehydrogenase (NAD+) activity"/>
    <property type="evidence" value="ECO:0007669"/>
    <property type="project" value="UniProtKB-EC"/>
</dbReference>
<dbReference type="EC" id="1.2.1.3" evidence="3"/>
<dbReference type="EMBL" id="KN846972">
    <property type="protein sequence ID" value="KIW80204.1"/>
    <property type="molecule type" value="Genomic_DNA"/>
</dbReference>
<evidence type="ECO:0000256" key="5">
    <source>
        <dbReference type="PROSITE-ProRule" id="PRU10007"/>
    </source>
</evidence>
<dbReference type="InterPro" id="IPR016161">
    <property type="entry name" value="Ald_DH/histidinol_DH"/>
</dbReference>
<evidence type="ECO:0000259" key="7">
    <source>
        <dbReference type="Pfam" id="PF00171"/>
    </source>
</evidence>
<dbReference type="Pfam" id="PF00171">
    <property type="entry name" value="Aldedh"/>
    <property type="match status" value="1"/>
</dbReference>
<dbReference type="RefSeq" id="XP_013284012.1">
    <property type="nucleotide sequence ID" value="XM_013428558.1"/>
</dbReference>
<evidence type="ECO:0000313" key="9">
    <source>
        <dbReference type="Proteomes" id="UP000053029"/>
    </source>
</evidence>
<keyword evidence="2 6" id="KW-0560">Oxidoreductase</keyword>
<dbReference type="InterPro" id="IPR015590">
    <property type="entry name" value="Aldehyde_DH_dom"/>
</dbReference>
<sequence>MSTAARRQCMWKLADLFNDPVHADMMSQLESHSFGRPIKPHLDVDVAVAVEGIRYYSGWCDKVTGETHLKDNGFTKSVRREPIGVVGALLAWNGPIASVVMKAGPALATGNVIILKPSEKTPLGALYAADLFRQAGFPPGVFQVLPGDGKLGTLMASHMRIRKISFTGSISTGKKVQEAAAKSNLKRVTLELGGKSPVIVFEDADLDVAAFWAATAITANCGQYCIAGSRVYVQSEVYDAFLGRYTAILKQMAGGKGIPSDPSTTYGPVADKIQFERVQAYIESGKGEAKLVLGGDRMGNKGYFIHPTVFADPTPNAKVYKEEIFGPVSVVKRFSTEEEVIALANDTEFGLMAGVFTKQLDRAERMVSAIESGTVCINSMMIVSAQTPFGGVKQSGYGSEGGFDSILAYTQVKTVFLR</sequence>
<evidence type="ECO:0000256" key="4">
    <source>
        <dbReference type="ARBA" id="ARBA00049194"/>
    </source>
</evidence>
<dbReference type="PROSITE" id="PS00687">
    <property type="entry name" value="ALDEHYDE_DEHYDR_GLU"/>
    <property type="match status" value="1"/>
</dbReference>
<dbReference type="Gene3D" id="3.40.309.10">
    <property type="entry name" value="Aldehyde Dehydrogenase, Chain A, domain 2"/>
    <property type="match status" value="1"/>
</dbReference>
<accession>A0A0D2H6C2</accession>
<evidence type="ECO:0000256" key="3">
    <source>
        <dbReference type="ARBA" id="ARBA00024226"/>
    </source>
</evidence>
<name>A0A0D2H6C2_9EURO</name>
<dbReference type="GeneID" id="25306309"/>
<evidence type="ECO:0000256" key="2">
    <source>
        <dbReference type="ARBA" id="ARBA00023002"/>
    </source>
</evidence>
<reference evidence="8 9" key="1">
    <citation type="submission" date="2015-01" db="EMBL/GenBank/DDBJ databases">
        <title>The Genome Sequence of Fonsecaea pedrosoi CBS 271.37.</title>
        <authorList>
            <consortium name="The Broad Institute Genomics Platform"/>
            <person name="Cuomo C."/>
            <person name="de Hoog S."/>
            <person name="Gorbushina A."/>
            <person name="Stielow B."/>
            <person name="Teixiera M."/>
            <person name="Abouelleil A."/>
            <person name="Chapman S.B."/>
            <person name="Priest M."/>
            <person name="Young S.K."/>
            <person name="Wortman J."/>
            <person name="Nusbaum C."/>
            <person name="Birren B."/>
        </authorList>
    </citation>
    <scope>NUCLEOTIDE SEQUENCE [LARGE SCALE GENOMIC DNA]</scope>
    <source>
        <strain evidence="8 9">CBS 271.37</strain>
    </source>
</reference>
<dbReference type="HOGENOM" id="CLU_005391_0_0_1"/>
<evidence type="ECO:0000256" key="1">
    <source>
        <dbReference type="ARBA" id="ARBA00009986"/>
    </source>
</evidence>
<protein>
    <recommendedName>
        <fullName evidence="3">aldehyde dehydrogenase (NAD(+))</fullName>
        <ecNumber evidence="3">1.2.1.3</ecNumber>
    </recommendedName>
</protein>
<dbReference type="SUPFAM" id="SSF53720">
    <property type="entry name" value="ALDH-like"/>
    <property type="match status" value="1"/>
</dbReference>
<dbReference type="AlphaFoldDB" id="A0A0D2H6C2"/>
<dbReference type="FunFam" id="3.40.605.10:FF:000007">
    <property type="entry name" value="NAD/NADP-dependent betaine aldehyde dehydrogenase"/>
    <property type="match status" value="1"/>
</dbReference>
<dbReference type="InterPro" id="IPR029510">
    <property type="entry name" value="Ald_DH_CS_GLU"/>
</dbReference>
<dbReference type="PANTHER" id="PTHR11699">
    <property type="entry name" value="ALDEHYDE DEHYDROGENASE-RELATED"/>
    <property type="match status" value="1"/>
</dbReference>
<comment type="catalytic activity">
    <reaction evidence="4">
        <text>an aldehyde + NAD(+) + H2O = a carboxylate + NADH + 2 H(+)</text>
        <dbReference type="Rhea" id="RHEA:16185"/>
        <dbReference type="ChEBI" id="CHEBI:15377"/>
        <dbReference type="ChEBI" id="CHEBI:15378"/>
        <dbReference type="ChEBI" id="CHEBI:17478"/>
        <dbReference type="ChEBI" id="CHEBI:29067"/>
        <dbReference type="ChEBI" id="CHEBI:57540"/>
        <dbReference type="ChEBI" id="CHEBI:57945"/>
        <dbReference type="EC" id="1.2.1.3"/>
    </reaction>
</comment>
<feature type="domain" description="Aldehyde dehydrogenase" evidence="7">
    <location>
        <begin position="1"/>
        <end position="415"/>
    </location>
</feature>
<gene>
    <name evidence="8" type="ORF">Z517_06819</name>
</gene>
<evidence type="ECO:0000256" key="6">
    <source>
        <dbReference type="RuleBase" id="RU003345"/>
    </source>
</evidence>
<dbReference type="VEuPathDB" id="FungiDB:Z517_06819"/>
<dbReference type="FunFam" id="3.40.309.10:FF:000012">
    <property type="entry name" value="Betaine aldehyde dehydrogenase"/>
    <property type="match status" value="1"/>
</dbReference>
<evidence type="ECO:0000313" key="8">
    <source>
        <dbReference type="EMBL" id="KIW80204.1"/>
    </source>
</evidence>
<organism evidence="8 9">
    <name type="scientific">Fonsecaea pedrosoi CBS 271.37</name>
    <dbReference type="NCBI Taxonomy" id="1442368"/>
    <lineage>
        <taxon>Eukaryota</taxon>
        <taxon>Fungi</taxon>
        <taxon>Dikarya</taxon>
        <taxon>Ascomycota</taxon>
        <taxon>Pezizomycotina</taxon>
        <taxon>Eurotiomycetes</taxon>
        <taxon>Chaetothyriomycetidae</taxon>
        <taxon>Chaetothyriales</taxon>
        <taxon>Herpotrichiellaceae</taxon>
        <taxon>Fonsecaea</taxon>
    </lineage>
</organism>
<dbReference type="STRING" id="1442368.A0A0D2H6C2"/>
<dbReference type="Gene3D" id="3.40.605.10">
    <property type="entry name" value="Aldehyde Dehydrogenase, Chain A, domain 1"/>
    <property type="match status" value="1"/>
</dbReference>
<dbReference type="Proteomes" id="UP000053029">
    <property type="component" value="Unassembled WGS sequence"/>
</dbReference>
<dbReference type="InterPro" id="IPR016162">
    <property type="entry name" value="Ald_DH_N"/>
</dbReference>
<comment type="similarity">
    <text evidence="1 6">Belongs to the aldehyde dehydrogenase family.</text>
</comment>
<feature type="active site" evidence="5">
    <location>
        <position position="191"/>
    </location>
</feature>
<dbReference type="OrthoDB" id="310895at2759"/>
<dbReference type="InterPro" id="IPR016163">
    <property type="entry name" value="Ald_DH_C"/>
</dbReference>